<evidence type="ECO:0000313" key="3">
    <source>
        <dbReference type="EMBL" id="JAP90636.1"/>
    </source>
</evidence>
<protein>
    <submittedName>
        <fullName evidence="3">Tc5 transposase DNA-binding domain-containing protein</fullName>
    </submittedName>
</protein>
<dbReference type="PROSITE" id="PS51253">
    <property type="entry name" value="HTH_CENPB"/>
    <property type="match status" value="1"/>
</dbReference>
<keyword evidence="1 3" id="KW-0238">DNA-binding</keyword>
<sequence>PIYRNRNSLLWQQVWKGRQEARLQVKVQKQAGKAIHQLTFNVWLRNMHKIRTMDVHNASYLNKREIRKIRVGLMEGRFHDMEVTLNKWFEERRSAGFIVDGAALKFKARQIIDNLKLATEVTQERINQLDGFKGSDGWLDNFDERLPVLRHSAQIHIILIPKGCTPYLQALDVGVNSSLKQYYKMQVRD</sequence>
<dbReference type="SMART" id="SM00674">
    <property type="entry name" value="CENPB"/>
    <property type="match status" value="1"/>
</dbReference>
<evidence type="ECO:0000256" key="1">
    <source>
        <dbReference type="ARBA" id="ARBA00023125"/>
    </source>
</evidence>
<dbReference type="AlphaFoldDB" id="A0A146K4S1"/>
<dbReference type="EMBL" id="GDID01005970">
    <property type="protein sequence ID" value="JAP90636.1"/>
    <property type="molecule type" value="Transcribed_RNA"/>
</dbReference>
<gene>
    <name evidence="3" type="ORF">TPC1_20065</name>
</gene>
<dbReference type="SUPFAM" id="SSF46689">
    <property type="entry name" value="Homeodomain-like"/>
    <property type="match status" value="1"/>
</dbReference>
<dbReference type="GO" id="GO:0003677">
    <property type="term" value="F:DNA binding"/>
    <property type="evidence" value="ECO:0007669"/>
    <property type="project" value="UniProtKB-KW"/>
</dbReference>
<evidence type="ECO:0000259" key="2">
    <source>
        <dbReference type="PROSITE" id="PS51253"/>
    </source>
</evidence>
<dbReference type="Gene3D" id="1.10.10.60">
    <property type="entry name" value="Homeodomain-like"/>
    <property type="match status" value="1"/>
</dbReference>
<proteinExistence type="predicted"/>
<organism evidence="3">
    <name type="scientific">Trepomonas sp. PC1</name>
    <dbReference type="NCBI Taxonomy" id="1076344"/>
    <lineage>
        <taxon>Eukaryota</taxon>
        <taxon>Metamonada</taxon>
        <taxon>Diplomonadida</taxon>
        <taxon>Hexamitidae</taxon>
        <taxon>Hexamitinae</taxon>
        <taxon>Trepomonas</taxon>
    </lineage>
</organism>
<name>A0A146K4S1_9EUKA</name>
<dbReference type="InterPro" id="IPR009057">
    <property type="entry name" value="Homeodomain-like_sf"/>
</dbReference>
<feature type="non-terminal residue" evidence="3">
    <location>
        <position position="1"/>
    </location>
</feature>
<accession>A0A146K4S1</accession>
<feature type="domain" description="HTH CENPB-type" evidence="2">
    <location>
        <begin position="69"/>
        <end position="152"/>
    </location>
</feature>
<dbReference type="InterPro" id="IPR006600">
    <property type="entry name" value="HTH_CenpB_DNA-bd_dom"/>
</dbReference>
<reference evidence="3" key="1">
    <citation type="submission" date="2015-07" db="EMBL/GenBank/DDBJ databases">
        <title>Adaptation to a free-living lifestyle via gene acquisitions in the diplomonad Trepomonas sp. PC1.</title>
        <authorList>
            <person name="Xu F."/>
            <person name="Jerlstrom-Hultqvist J."/>
            <person name="Kolisko M."/>
            <person name="Simpson A.G.B."/>
            <person name="Roger A.J."/>
            <person name="Svard S.G."/>
            <person name="Andersson J.O."/>
        </authorList>
    </citation>
    <scope>NUCLEOTIDE SEQUENCE</scope>
    <source>
        <strain evidence="3">PC1</strain>
    </source>
</reference>
<dbReference type="Pfam" id="PF03221">
    <property type="entry name" value="HTH_Tnp_Tc5"/>
    <property type="match status" value="1"/>
</dbReference>